<gene>
    <name evidence="2" type="ORF">ABT404_03485</name>
</gene>
<keyword evidence="1" id="KW-1133">Transmembrane helix</keyword>
<keyword evidence="3" id="KW-1185">Reference proteome</keyword>
<reference evidence="2 3" key="1">
    <citation type="submission" date="2024-06" db="EMBL/GenBank/DDBJ databases">
        <title>The Natural Products Discovery Center: Release of the First 8490 Sequenced Strains for Exploring Actinobacteria Biosynthetic Diversity.</title>
        <authorList>
            <person name="Kalkreuter E."/>
            <person name="Kautsar S.A."/>
            <person name="Yang D."/>
            <person name="Bader C.D."/>
            <person name="Teijaro C.N."/>
            <person name="Fluegel L."/>
            <person name="Davis C.M."/>
            <person name="Simpson J.R."/>
            <person name="Lauterbach L."/>
            <person name="Steele A.D."/>
            <person name="Gui C."/>
            <person name="Meng S."/>
            <person name="Li G."/>
            <person name="Viehrig K."/>
            <person name="Ye F."/>
            <person name="Su P."/>
            <person name="Kiefer A.F."/>
            <person name="Nichols A."/>
            <person name="Cepeda A.J."/>
            <person name="Yan W."/>
            <person name="Fan B."/>
            <person name="Jiang Y."/>
            <person name="Adhikari A."/>
            <person name="Zheng C.-J."/>
            <person name="Schuster L."/>
            <person name="Cowan T.M."/>
            <person name="Smanski M.J."/>
            <person name="Chevrette M.G."/>
            <person name="De Carvalho L.P.S."/>
            <person name="Shen B."/>
        </authorList>
    </citation>
    <scope>NUCLEOTIDE SEQUENCE [LARGE SCALE GENOMIC DNA]</scope>
    <source>
        <strain evidence="2 3">NPDC000234</strain>
    </source>
</reference>
<name>A0ABV1WPY1_9ACTN</name>
<keyword evidence="1" id="KW-0472">Membrane</keyword>
<keyword evidence="1" id="KW-0812">Transmembrane</keyword>
<evidence type="ECO:0000313" key="2">
    <source>
        <dbReference type="EMBL" id="MER7178545.1"/>
    </source>
</evidence>
<accession>A0ABV1WPY1</accession>
<dbReference type="RefSeq" id="WP_350776995.1">
    <property type="nucleotide sequence ID" value="NZ_JBEPEK010000014.1"/>
</dbReference>
<evidence type="ECO:0000313" key="3">
    <source>
        <dbReference type="Proteomes" id="UP001474181"/>
    </source>
</evidence>
<protein>
    <submittedName>
        <fullName evidence="2">Uncharacterized protein</fullName>
    </submittedName>
</protein>
<feature type="transmembrane region" description="Helical" evidence="1">
    <location>
        <begin position="6"/>
        <end position="26"/>
    </location>
</feature>
<sequence length="146" mass="14940">MTMVEYMLIGGAGGALIEAVAFFNRLGEWRAARLTPTGNKRRNPPSFLNFIDLPPVVAIAVARLVLGGAAATAYGTSGQATGALGALTVGAAAPALLQQLGQIRQIREAVTQPAAQQPGVQQTLADTSANMMEEPAPEAAEEGGIA</sequence>
<evidence type="ECO:0000256" key="1">
    <source>
        <dbReference type="SAM" id="Phobius"/>
    </source>
</evidence>
<dbReference type="Proteomes" id="UP001474181">
    <property type="component" value="Unassembled WGS sequence"/>
</dbReference>
<organism evidence="2 3">
    <name type="scientific">Streptomyces hyaluromycini</name>
    <dbReference type="NCBI Taxonomy" id="1377993"/>
    <lineage>
        <taxon>Bacteria</taxon>
        <taxon>Bacillati</taxon>
        <taxon>Actinomycetota</taxon>
        <taxon>Actinomycetes</taxon>
        <taxon>Kitasatosporales</taxon>
        <taxon>Streptomycetaceae</taxon>
        <taxon>Streptomyces</taxon>
    </lineage>
</organism>
<dbReference type="EMBL" id="JBEPEK010000014">
    <property type="protein sequence ID" value="MER7178545.1"/>
    <property type="molecule type" value="Genomic_DNA"/>
</dbReference>
<proteinExistence type="predicted"/>
<feature type="transmembrane region" description="Helical" evidence="1">
    <location>
        <begin position="78"/>
        <end position="97"/>
    </location>
</feature>
<feature type="transmembrane region" description="Helical" evidence="1">
    <location>
        <begin position="47"/>
        <end position="66"/>
    </location>
</feature>
<comment type="caution">
    <text evidence="2">The sequence shown here is derived from an EMBL/GenBank/DDBJ whole genome shotgun (WGS) entry which is preliminary data.</text>
</comment>